<evidence type="ECO:0000313" key="3">
    <source>
        <dbReference type="Proteomes" id="UP000193642"/>
    </source>
</evidence>
<sequence length="102" mass="11823">MSATENQRRPSTWHTGTTRTLRTKVRNSEHTLNTRSTNTAHSNTAKHPGPHSQHTMNTALLNIRRIGGLRCQSCGNRWDSLLQSWESLFETQFYFVDKKKIR</sequence>
<feature type="compositionally biased region" description="Polar residues" evidence="1">
    <location>
        <begin position="30"/>
        <end position="45"/>
    </location>
</feature>
<reference evidence="2 3" key="1">
    <citation type="submission" date="2016-07" db="EMBL/GenBank/DDBJ databases">
        <title>Pervasive Adenine N6-methylation of Active Genes in Fungi.</title>
        <authorList>
            <consortium name="DOE Joint Genome Institute"/>
            <person name="Mondo S.J."/>
            <person name="Dannebaum R.O."/>
            <person name="Kuo R.C."/>
            <person name="Labutti K."/>
            <person name="Haridas S."/>
            <person name="Kuo A."/>
            <person name="Salamov A."/>
            <person name="Ahrendt S.R."/>
            <person name="Lipzen A."/>
            <person name="Sullivan W."/>
            <person name="Andreopoulos W.B."/>
            <person name="Clum A."/>
            <person name="Lindquist E."/>
            <person name="Daum C."/>
            <person name="Ramamoorthy G.K."/>
            <person name="Gryganskyi A."/>
            <person name="Culley D."/>
            <person name="Magnuson J.K."/>
            <person name="James T.Y."/>
            <person name="O'Malley M.A."/>
            <person name="Stajich J.E."/>
            <person name="Spatafora J.W."/>
            <person name="Visel A."/>
            <person name="Grigoriev I.V."/>
        </authorList>
    </citation>
    <scope>NUCLEOTIDE SEQUENCE [LARGE SCALE GENOMIC DNA]</scope>
    <source>
        <strain evidence="2 3">JEL800</strain>
    </source>
</reference>
<protein>
    <submittedName>
        <fullName evidence="2">Uncharacterized protein</fullName>
    </submittedName>
</protein>
<name>A0A1Y2BEU8_9FUNG</name>
<keyword evidence="3" id="KW-1185">Reference proteome</keyword>
<organism evidence="2 3">
    <name type="scientific">Rhizoclosmatium globosum</name>
    <dbReference type="NCBI Taxonomy" id="329046"/>
    <lineage>
        <taxon>Eukaryota</taxon>
        <taxon>Fungi</taxon>
        <taxon>Fungi incertae sedis</taxon>
        <taxon>Chytridiomycota</taxon>
        <taxon>Chytridiomycota incertae sedis</taxon>
        <taxon>Chytridiomycetes</taxon>
        <taxon>Chytridiales</taxon>
        <taxon>Chytriomycetaceae</taxon>
        <taxon>Rhizoclosmatium</taxon>
    </lineage>
</organism>
<evidence type="ECO:0000313" key="2">
    <source>
        <dbReference type="EMBL" id="ORY33226.1"/>
    </source>
</evidence>
<dbReference type="Proteomes" id="UP000193642">
    <property type="component" value="Unassembled WGS sequence"/>
</dbReference>
<gene>
    <name evidence="2" type="ORF">BCR33DRAFT_521078</name>
</gene>
<comment type="caution">
    <text evidence="2">The sequence shown here is derived from an EMBL/GenBank/DDBJ whole genome shotgun (WGS) entry which is preliminary data.</text>
</comment>
<feature type="region of interest" description="Disordered" evidence="1">
    <location>
        <begin position="1"/>
        <end position="55"/>
    </location>
</feature>
<evidence type="ECO:0000256" key="1">
    <source>
        <dbReference type="SAM" id="MobiDB-lite"/>
    </source>
</evidence>
<proteinExistence type="predicted"/>
<dbReference type="EMBL" id="MCGO01000068">
    <property type="protein sequence ID" value="ORY33226.1"/>
    <property type="molecule type" value="Genomic_DNA"/>
</dbReference>
<dbReference type="AlphaFoldDB" id="A0A1Y2BEU8"/>
<accession>A0A1Y2BEU8</accession>